<keyword evidence="1" id="KW-0378">Hydrolase</keyword>
<organism evidence="1 2">
    <name type="scientific">Mesonia oceanica</name>
    <dbReference type="NCBI Taxonomy" id="2687242"/>
    <lineage>
        <taxon>Bacteria</taxon>
        <taxon>Pseudomonadati</taxon>
        <taxon>Bacteroidota</taxon>
        <taxon>Flavobacteriia</taxon>
        <taxon>Flavobacteriales</taxon>
        <taxon>Flavobacteriaceae</taxon>
        <taxon>Mesonia</taxon>
    </lineage>
</organism>
<dbReference type="Proteomes" id="UP000356253">
    <property type="component" value="Unassembled WGS sequence"/>
</dbReference>
<protein>
    <submittedName>
        <fullName evidence="1">Hydrolase YxeP</fullName>
        <ecNumber evidence="1">3.-.-.-</ecNumber>
    </submittedName>
</protein>
<name>A0AC61YAD7_9FLAO</name>
<comment type="caution">
    <text evidence="1">The sequence shown here is derived from an EMBL/GenBank/DDBJ whole genome shotgun (WGS) entry which is preliminary data.</text>
</comment>
<accession>A0AC61YAD7</accession>
<sequence length="375" mass="42716">MNLEELRKTLHQHPEVSGKEKQTSVFIVKKLKEIGVTQVHENFSEYSLLAEIDFNSPGKTILFRAELDALPIEETNQFTYQSKNKNVSHKCGHDGHMTMLLGLAEKLIEHRNEFSGKVLLLFQSSEETGKGAKNILKSKILEKFNIDYAFSLHNVPGYPLGNIITKPQTFTPSVESVDIELLGKTSHAGMPWKGINPASAIRDLINYFTSIHQPDVTQENYFLATPIYIQMGEKAYGTSAGKATLSYTLRTGEHKKFVQQKKEIIHQIEKTCQRENLNFSLQWKEAFEANNNDPEAFELIRKAAEANQYSFTEKEHFFNWGEDFGAFTQQYKGAMFGLGSGENTPELHNPDYDFPDQLLPYGINMFYSLSKKLLQ</sequence>
<dbReference type="EMBL" id="CABVMM010000009">
    <property type="protein sequence ID" value="VVV01093.1"/>
    <property type="molecule type" value="Genomic_DNA"/>
</dbReference>
<evidence type="ECO:0000313" key="2">
    <source>
        <dbReference type="Proteomes" id="UP000356253"/>
    </source>
</evidence>
<keyword evidence="2" id="KW-1185">Reference proteome</keyword>
<gene>
    <name evidence="1" type="primary">yxeP</name>
    <name evidence="1" type="ORF">FVB9532_02372</name>
</gene>
<proteinExistence type="predicted"/>
<evidence type="ECO:0000313" key="1">
    <source>
        <dbReference type="EMBL" id="VVV01093.1"/>
    </source>
</evidence>
<dbReference type="EC" id="3.-.-.-" evidence="1"/>
<reference evidence="1" key="1">
    <citation type="submission" date="2019-09" db="EMBL/GenBank/DDBJ databases">
        <authorList>
            <person name="Rodrigo-Torres L."/>
            <person name="Arahal R. D."/>
            <person name="Lucena T."/>
        </authorList>
    </citation>
    <scope>NUCLEOTIDE SEQUENCE</scope>
    <source>
        <strain evidence="1">ISS653</strain>
    </source>
</reference>